<evidence type="ECO:0000256" key="1">
    <source>
        <dbReference type="SAM" id="Phobius"/>
    </source>
</evidence>
<gene>
    <name evidence="2" type="ORF">ACFFGS_02385</name>
</gene>
<comment type="caution">
    <text evidence="2">The sequence shown here is derived from an EMBL/GenBank/DDBJ whole genome shotgun (WGS) entry which is preliminary data.</text>
</comment>
<reference evidence="2 3" key="1">
    <citation type="submission" date="2024-09" db="EMBL/GenBank/DDBJ databases">
        <authorList>
            <person name="Sun Q."/>
            <person name="Mori K."/>
        </authorList>
    </citation>
    <scope>NUCLEOTIDE SEQUENCE [LARGE SCALE GENOMIC DNA]</scope>
    <source>
        <strain evidence="2 3">TBRC 4575</strain>
    </source>
</reference>
<sequence>MRKLNIIESLIIVAGLIIFGIGNQVAVVQQNYPWVEYLGLVIVFITGLSDAIYRIVTKKSFFK</sequence>
<dbReference type="Proteomes" id="UP001589855">
    <property type="component" value="Unassembled WGS sequence"/>
</dbReference>
<keyword evidence="3" id="KW-1185">Reference proteome</keyword>
<keyword evidence="1" id="KW-0812">Transmembrane</keyword>
<feature type="transmembrane region" description="Helical" evidence="1">
    <location>
        <begin position="34"/>
        <end position="56"/>
    </location>
</feature>
<evidence type="ECO:0000313" key="2">
    <source>
        <dbReference type="EMBL" id="MFC0423017.1"/>
    </source>
</evidence>
<evidence type="ECO:0000313" key="3">
    <source>
        <dbReference type="Proteomes" id="UP001589855"/>
    </source>
</evidence>
<dbReference type="RefSeq" id="WP_137644767.1">
    <property type="nucleotide sequence ID" value="NZ_BAABRM010000029.1"/>
</dbReference>
<accession>A0ABV6K0N3</accession>
<feature type="transmembrane region" description="Helical" evidence="1">
    <location>
        <begin position="7"/>
        <end position="28"/>
    </location>
</feature>
<organism evidence="2 3">
    <name type="scientific">Lactiplantibacillus plajomi</name>
    <dbReference type="NCBI Taxonomy" id="1457217"/>
    <lineage>
        <taxon>Bacteria</taxon>
        <taxon>Bacillati</taxon>
        <taxon>Bacillota</taxon>
        <taxon>Bacilli</taxon>
        <taxon>Lactobacillales</taxon>
        <taxon>Lactobacillaceae</taxon>
        <taxon>Lactiplantibacillus</taxon>
    </lineage>
</organism>
<proteinExistence type="predicted"/>
<dbReference type="EMBL" id="JBHLUK010000010">
    <property type="protein sequence ID" value="MFC0423017.1"/>
    <property type="molecule type" value="Genomic_DNA"/>
</dbReference>
<keyword evidence="1" id="KW-1133">Transmembrane helix</keyword>
<name>A0ABV6K0N3_9LACO</name>
<protein>
    <submittedName>
        <fullName evidence="2">Uncharacterized protein</fullName>
    </submittedName>
</protein>
<keyword evidence="1" id="KW-0472">Membrane</keyword>